<proteinExistence type="predicted"/>
<evidence type="ECO:0000313" key="2">
    <source>
        <dbReference type="EMBL" id="KAF8463754.1"/>
    </source>
</evidence>
<evidence type="ECO:0000256" key="1">
    <source>
        <dbReference type="SAM" id="MobiDB-lite"/>
    </source>
</evidence>
<feature type="region of interest" description="Disordered" evidence="1">
    <location>
        <begin position="1"/>
        <end position="45"/>
    </location>
</feature>
<name>A0A9P5JU02_9AGAM</name>
<dbReference type="EMBL" id="WHVB01000066">
    <property type="protein sequence ID" value="KAF8463754.1"/>
    <property type="molecule type" value="Genomic_DNA"/>
</dbReference>
<dbReference type="Proteomes" id="UP000759537">
    <property type="component" value="Unassembled WGS sequence"/>
</dbReference>
<gene>
    <name evidence="2" type="ORF">DFH94DRAFT_699449</name>
</gene>
<sequence>MPSNSRKPISRGNPALFERRARAVRSANTEARLSDSDSETSLSPIGSVAKSNAHFVPRDARVHVTQDAIEIIGADGDVIHSTPLPKAVDTQTPALASTTVSATIDGWNAYTKWENDSDVDPISHFRTTWDVPADPTNYDSQTLFIFNSLEPATTGILQPVLQYGPSAAGGGQYWSIASWYLYTDTSDVDHAYYTTLIEVSSGDPLTGIMNMIDADDTHDYWKCSFDSYSDSSLKIGTAQELIYATETLETYNSTGESDLPTGTTNMEDIYLKLKTGGYPTLTWEVYNDAADSISINVVKDGSNGGEVDIVYPS</sequence>
<dbReference type="OrthoDB" id="3256306at2759"/>
<accession>A0A9P5JU02</accession>
<keyword evidence="3" id="KW-1185">Reference proteome</keyword>
<comment type="caution">
    <text evidence="2">The sequence shown here is derived from an EMBL/GenBank/DDBJ whole genome shotgun (WGS) entry which is preliminary data.</text>
</comment>
<protein>
    <submittedName>
        <fullName evidence="2">Uncharacterized protein</fullName>
    </submittedName>
</protein>
<organism evidence="2 3">
    <name type="scientific">Russula ochroleuca</name>
    <dbReference type="NCBI Taxonomy" id="152965"/>
    <lineage>
        <taxon>Eukaryota</taxon>
        <taxon>Fungi</taxon>
        <taxon>Dikarya</taxon>
        <taxon>Basidiomycota</taxon>
        <taxon>Agaricomycotina</taxon>
        <taxon>Agaricomycetes</taxon>
        <taxon>Russulales</taxon>
        <taxon>Russulaceae</taxon>
        <taxon>Russula</taxon>
    </lineage>
</organism>
<evidence type="ECO:0000313" key="3">
    <source>
        <dbReference type="Proteomes" id="UP000759537"/>
    </source>
</evidence>
<dbReference type="AlphaFoldDB" id="A0A9P5JU02"/>
<reference evidence="2" key="2">
    <citation type="journal article" date="2020" name="Nat. Commun.">
        <title>Large-scale genome sequencing of mycorrhizal fungi provides insights into the early evolution of symbiotic traits.</title>
        <authorList>
            <person name="Miyauchi S."/>
            <person name="Kiss E."/>
            <person name="Kuo A."/>
            <person name="Drula E."/>
            <person name="Kohler A."/>
            <person name="Sanchez-Garcia M."/>
            <person name="Morin E."/>
            <person name="Andreopoulos B."/>
            <person name="Barry K.W."/>
            <person name="Bonito G."/>
            <person name="Buee M."/>
            <person name="Carver A."/>
            <person name="Chen C."/>
            <person name="Cichocki N."/>
            <person name="Clum A."/>
            <person name="Culley D."/>
            <person name="Crous P.W."/>
            <person name="Fauchery L."/>
            <person name="Girlanda M."/>
            <person name="Hayes R.D."/>
            <person name="Keri Z."/>
            <person name="LaButti K."/>
            <person name="Lipzen A."/>
            <person name="Lombard V."/>
            <person name="Magnuson J."/>
            <person name="Maillard F."/>
            <person name="Murat C."/>
            <person name="Nolan M."/>
            <person name="Ohm R.A."/>
            <person name="Pangilinan J."/>
            <person name="Pereira M.F."/>
            <person name="Perotto S."/>
            <person name="Peter M."/>
            <person name="Pfister S."/>
            <person name="Riley R."/>
            <person name="Sitrit Y."/>
            <person name="Stielow J.B."/>
            <person name="Szollosi G."/>
            <person name="Zifcakova L."/>
            <person name="Stursova M."/>
            <person name="Spatafora J.W."/>
            <person name="Tedersoo L."/>
            <person name="Vaario L.M."/>
            <person name="Yamada A."/>
            <person name="Yan M."/>
            <person name="Wang P."/>
            <person name="Xu J."/>
            <person name="Bruns T."/>
            <person name="Baldrian P."/>
            <person name="Vilgalys R."/>
            <person name="Dunand C."/>
            <person name="Henrissat B."/>
            <person name="Grigoriev I.V."/>
            <person name="Hibbett D."/>
            <person name="Nagy L.G."/>
            <person name="Martin F.M."/>
        </authorList>
    </citation>
    <scope>NUCLEOTIDE SEQUENCE</scope>
    <source>
        <strain evidence="2">Prilba</strain>
    </source>
</reference>
<reference evidence="2" key="1">
    <citation type="submission" date="2019-10" db="EMBL/GenBank/DDBJ databases">
        <authorList>
            <consortium name="DOE Joint Genome Institute"/>
            <person name="Kuo A."/>
            <person name="Miyauchi S."/>
            <person name="Kiss E."/>
            <person name="Drula E."/>
            <person name="Kohler A."/>
            <person name="Sanchez-Garcia M."/>
            <person name="Andreopoulos B."/>
            <person name="Barry K.W."/>
            <person name="Bonito G."/>
            <person name="Buee M."/>
            <person name="Carver A."/>
            <person name="Chen C."/>
            <person name="Cichocki N."/>
            <person name="Clum A."/>
            <person name="Culley D."/>
            <person name="Crous P.W."/>
            <person name="Fauchery L."/>
            <person name="Girlanda M."/>
            <person name="Hayes R."/>
            <person name="Keri Z."/>
            <person name="LaButti K."/>
            <person name="Lipzen A."/>
            <person name="Lombard V."/>
            <person name="Magnuson J."/>
            <person name="Maillard F."/>
            <person name="Morin E."/>
            <person name="Murat C."/>
            <person name="Nolan M."/>
            <person name="Ohm R."/>
            <person name="Pangilinan J."/>
            <person name="Pereira M."/>
            <person name="Perotto S."/>
            <person name="Peter M."/>
            <person name="Riley R."/>
            <person name="Sitrit Y."/>
            <person name="Stielow B."/>
            <person name="Szollosi G."/>
            <person name="Zifcakova L."/>
            <person name="Stursova M."/>
            <person name="Spatafora J.W."/>
            <person name="Tedersoo L."/>
            <person name="Vaario L.-M."/>
            <person name="Yamada A."/>
            <person name="Yan M."/>
            <person name="Wang P."/>
            <person name="Xu J."/>
            <person name="Bruns T."/>
            <person name="Baldrian P."/>
            <person name="Vilgalys R."/>
            <person name="Henrissat B."/>
            <person name="Grigoriev I.V."/>
            <person name="Hibbett D."/>
            <person name="Nagy L.G."/>
            <person name="Martin F.M."/>
        </authorList>
    </citation>
    <scope>NUCLEOTIDE SEQUENCE</scope>
    <source>
        <strain evidence="2">Prilba</strain>
    </source>
</reference>